<dbReference type="EMBL" id="CP054139">
    <property type="protein sequence ID" value="QKJ28481.1"/>
    <property type="molecule type" value="Genomic_DNA"/>
</dbReference>
<protein>
    <submittedName>
        <fullName evidence="1">Uncharacterized protein</fullName>
    </submittedName>
</protein>
<dbReference type="RefSeq" id="WP_173413183.1">
    <property type="nucleotide sequence ID" value="NZ_CP054139.1"/>
</dbReference>
<accession>A0A7D4UKK0</accession>
<name>A0A7D4UKK0_9SPHI</name>
<proteinExistence type="predicted"/>
<reference evidence="1 2" key="1">
    <citation type="submission" date="2020-05" db="EMBL/GenBank/DDBJ databases">
        <title>Mucilaginibacter mali sp. nov.</title>
        <authorList>
            <person name="Kim H.S."/>
            <person name="Lee K.C."/>
            <person name="Suh M.K."/>
            <person name="Kim J.-S."/>
            <person name="Han K.-I."/>
            <person name="Eom M.K."/>
            <person name="Shin Y.K."/>
            <person name="Lee J.-S."/>
        </authorList>
    </citation>
    <scope>NUCLEOTIDE SEQUENCE [LARGE SCALE GENOMIC DNA]</scope>
    <source>
        <strain evidence="1 2">G2-14</strain>
    </source>
</reference>
<keyword evidence="2" id="KW-1185">Reference proteome</keyword>
<evidence type="ECO:0000313" key="1">
    <source>
        <dbReference type="EMBL" id="QKJ28481.1"/>
    </source>
</evidence>
<sequence length="221" mass="24583">MVTITLKTITGKISICMPEKLNEVTLGQLIEMQAAKNLSDVQAVSILSGTPLQQLQNITHAPDLEAFNPQVASIAHQIKYLYNSDAIPQKTTFIIDGKPVTVKVMKNLSVEPAGAFLAAREIIADEIAKHIQQHGEENWQGSFSPSLSSCAQILAQYFYCRATGKPYNEYAAAEFEEQVRQLPVTDALPIAKYFFLNYPTLSKPKTGFWHRLCRLWSNGPV</sequence>
<dbReference type="Proteomes" id="UP000505355">
    <property type="component" value="Chromosome"/>
</dbReference>
<evidence type="ECO:0000313" key="2">
    <source>
        <dbReference type="Proteomes" id="UP000505355"/>
    </source>
</evidence>
<dbReference type="AlphaFoldDB" id="A0A7D4UKK0"/>
<dbReference type="KEGG" id="mmab:HQ865_01465"/>
<organism evidence="1 2">
    <name type="scientific">Mucilaginibacter mali</name>
    <dbReference type="NCBI Taxonomy" id="2740462"/>
    <lineage>
        <taxon>Bacteria</taxon>
        <taxon>Pseudomonadati</taxon>
        <taxon>Bacteroidota</taxon>
        <taxon>Sphingobacteriia</taxon>
        <taxon>Sphingobacteriales</taxon>
        <taxon>Sphingobacteriaceae</taxon>
        <taxon>Mucilaginibacter</taxon>
    </lineage>
</organism>
<gene>
    <name evidence="1" type="ORF">HQ865_01465</name>
</gene>